<keyword evidence="7 9" id="KW-0234">DNA repair</keyword>
<dbReference type="GO" id="GO:0032259">
    <property type="term" value="P:methylation"/>
    <property type="evidence" value="ECO:0007669"/>
    <property type="project" value="UniProtKB-KW"/>
</dbReference>
<dbReference type="KEGG" id="kse:Ksed_24670"/>
<dbReference type="Gene3D" id="1.10.10.10">
    <property type="entry name" value="Winged helix-like DNA-binding domain superfamily/Winged helix DNA-binding domain"/>
    <property type="match status" value="1"/>
</dbReference>
<evidence type="ECO:0000256" key="7">
    <source>
        <dbReference type="ARBA" id="ARBA00023204"/>
    </source>
</evidence>
<dbReference type="HOGENOM" id="CLU_000445_52_2_11"/>
<dbReference type="InterPro" id="IPR014048">
    <property type="entry name" value="MethylDNA_cys_MeTrfase_DNA-bd"/>
</dbReference>
<evidence type="ECO:0000256" key="1">
    <source>
        <dbReference type="ARBA" id="ARBA00001286"/>
    </source>
</evidence>
<comment type="catalytic activity">
    <reaction evidence="1 9">
        <text>a 4-O-methyl-thymidine in DNA + L-cysteinyl-[protein] = a thymidine in DNA + S-methyl-L-cysteinyl-[protein]</text>
        <dbReference type="Rhea" id="RHEA:53428"/>
        <dbReference type="Rhea" id="RHEA-COMP:10131"/>
        <dbReference type="Rhea" id="RHEA-COMP:10132"/>
        <dbReference type="Rhea" id="RHEA-COMP:13555"/>
        <dbReference type="Rhea" id="RHEA-COMP:13556"/>
        <dbReference type="ChEBI" id="CHEBI:29950"/>
        <dbReference type="ChEBI" id="CHEBI:82612"/>
        <dbReference type="ChEBI" id="CHEBI:137386"/>
        <dbReference type="ChEBI" id="CHEBI:137387"/>
        <dbReference type="EC" id="2.1.1.63"/>
    </reaction>
</comment>
<comment type="similarity">
    <text evidence="2 9">Belongs to the MGMT family.</text>
</comment>
<dbReference type="Pfam" id="PF02870">
    <property type="entry name" value="Methyltransf_1N"/>
    <property type="match status" value="1"/>
</dbReference>
<keyword evidence="5 9" id="KW-0808">Transferase</keyword>
<dbReference type="EMBL" id="CP001686">
    <property type="protein sequence ID" value="ACV07432.1"/>
    <property type="molecule type" value="Genomic_DNA"/>
</dbReference>
<evidence type="ECO:0000256" key="4">
    <source>
        <dbReference type="ARBA" id="ARBA00022603"/>
    </source>
</evidence>
<dbReference type="GO" id="GO:0003908">
    <property type="term" value="F:methylated-DNA-[protein]-cysteine S-methyltransferase activity"/>
    <property type="evidence" value="ECO:0007669"/>
    <property type="project" value="UniProtKB-UniRule"/>
</dbReference>
<dbReference type="InterPro" id="IPR036388">
    <property type="entry name" value="WH-like_DNA-bd_sf"/>
</dbReference>
<dbReference type="GO" id="GO:0006307">
    <property type="term" value="P:DNA alkylation repair"/>
    <property type="evidence" value="ECO:0007669"/>
    <property type="project" value="UniProtKB-UniRule"/>
</dbReference>
<sequence length="170" mass="18504">MTDKTATDHPPQRCHRILQTPVGQVTLVGDGQVLEGLYWPDHTPAPDRSTFGPCAPEAFTDAMTQLQEYFAGERVEFSLATRAEGTDFQQAVWEQLRMIPAGETRTYGQVAAAIGRPTAVRAVGAANSRNPLSVIVPCHRVVSASGAAHGYAGSVETKEWLLAHERRHRA</sequence>
<keyword evidence="13" id="KW-1185">Reference proteome</keyword>
<dbReference type="SUPFAM" id="SSF53155">
    <property type="entry name" value="Methylated DNA-protein cysteine methyltransferase domain"/>
    <property type="match status" value="1"/>
</dbReference>
<dbReference type="SUPFAM" id="SSF46767">
    <property type="entry name" value="Methylated DNA-protein cysteine methyltransferase, C-terminal domain"/>
    <property type="match status" value="1"/>
</dbReference>
<dbReference type="AlphaFoldDB" id="C7NFS4"/>
<gene>
    <name evidence="12" type="ordered locus">Ksed_24670</name>
</gene>
<keyword evidence="3 9" id="KW-0963">Cytoplasm</keyword>
<reference evidence="12 13" key="1">
    <citation type="journal article" date="2009" name="Stand. Genomic Sci.">
        <title>Complete genome sequence of Kytococcus sedentarius type strain (541).</title>
        <authorList>
            <person name="Sims D."/>
            <person name="Brettin T."/>
            <person name="Detter J.C."/>
            <person name="Han C."/>
            <person name="Lapidus A."/>
            <person name="Copeland A."/>
            <person name="Glavina Del Rio T."/>
            <person name="Nolan M."/>
            <person name="Chen F."/>
            <person name="Lucas S."/>
            <person name="Tice H."/>
            <person name="Cheng J.F."/>
            <person name="Bruce D."/>
            <person name="Goodwin L."/>
            <person name="Pitluck S."/>
            <person name="Ovchinnikova G."/>
            <person name="Pati A."/>
            <person name="Ivanova N."/>
            <person name="Mavrommatis K."/>
            <person name="Chen A."/>
            <person name="Palaniappan K."/>
            <person name="D'haeseleer P."/>
            <person name="Chain P."/>
            <person name="Bristow J."/>
            <person name="Eisen J.A."/>
            <person name="Markowitz V."/>
            <person name="Hugenholtz P."/>
            <person name="Schneider S."/>
            <person name="Goker M."/>
            <person name="Pukall R."/>
            <person name="Kyrpides N.C."/>
            <person name="Klenk H.P."/>
        </authorList>
    </citation>
    <scope>NUCLEOTIDE SEQUENCE [LARGE SCALE GENOMIC DNA]</scope>
    <source>
        <strain evidence="13">ATCC 14392 / DSM 20547 / JCM 11482 / CCUG 33030 / NBRC 15357 / NCTC 11040 / CCM 314 / 541</strain>
    </source>
</reference>
<evidence type="ECO:0000256" key="9">
    <source>
        <dbReference type="HAMAP-Rule" id="MF_00772"/>
    </source>
</evidence>
<feature type="domain" description="Methylguanine DNA methyltransferase ribonuclease-like" evidence="11">
    <location>
        <begin position="17"/>
        <end position="81"/>
    </location>
</feature>
<evidence type="ECO:0000256" key="5">
    <source>
        <dbReference type="ARBA" id="ARBA00022679"/>
    </source>
</evidence>
<dbReference type="Pfam" id="PF01035">
    <property type="entry name" value="DNA_binding_1"/>
    <property type="match status" value="1"/>
</dbReference>
<accession>C7NFS4</accession>
<dbReference type="CDD" id="cd06445">
    <property type="entry name" value="ATase"/>
    <property type="match status" value="1"/>
</dbReference>
<organism evidence="12 13">
    <name type="scientific">Kytococcus sedentarius (strain ATCC 14392 / DSM 20547 / JCM 11482 / CCUG 33030 / NBRC 15357 / NCTC 11040 / CCM 314 / 541)</name>
    <name type="common">Micrococcus sedentarius</name>
    <dbReference type="NCBI Taxonomy" id="478801"/>
    <lineage>
        <taxon>Bacteria</taxon>
        <taxon>Bacillati</taxon>
        <taxon>Actinomycetota</taxon>
        <taxon>Actinomycetes</taxon>
        <taxon>Micrococcales</taxon>
        <taxon>Kytococcaceae</taxon>
        <taxon>Kytococcus</taxon>
    </lineage>
</organism>
<dbReference type="PROSITE" id="PS00374">
    <property type="entry name" value="MGMT"/>
    <property type="match status" value="1"/>
</dbReference>
<comment type="miscellaneous">
    <text evidence="9">This enzyme catalyzes only one turnover and therefore is not strictly catalytic. According to one definition, an enzyme is a biocatalyst that acts repeatedly and over many reaction cycles.</text>
</comment>
<dbReference type="NCBIfam" id="TIGR00589">
    <property type="entry name" value="ogt"/>
    <property type="match status" value="1"/>
</dbReference>
<name>C7NFS4_KYTSD</name>
<comment type="function">
    <text evidence="9">Involved in the cellular defense against the biological effects of O6-methylguanine (O6-MeG) and O4-methylthymine (O4-MeT) in DNA. Repairs the methylated nucleobase in DNA by stoichiometrically transferring the methyl group to a cysteine residue in the enzyme. This is a suicide reaction: the enzyme is irreversibly inactivated.</text>
</comment>
<evidence type="ECO:0000256" key="3">
    <source>
        <dbReference type="ARBA" id="ARBA00022490"/>
    </source>
</evidence>
<proteinExistence type="inferred from homology"/>
<dbReference type="PANTHER" id="PTHR10815">
    <property type="entry name" value="METHYLATED-DNA--PROTEIN-CYSTEINE METHYLTRANSFERASE"/>
    <property type="match status" value="1"/>
</dbReference>
<dbReference type="InterPro" id="IPR036631">
    <property type="entry name" value="MGMT_N_sf"/>
</dbReference>
<evidence type="ECO:0000313" key="13">
    <source>
        <dbReference type="Proteomes" id="UP000006666"/>
    </source>
</evidence>
<evidence type="ECO:0000256" key="6">
    <source>
        <dbReference type="ARBA" id="ARBA00022763"/>
    </source>
</evidence>
<feature type="active site" description="Nucleophile; methyl group acceptor" evidence="9">
    <location>
        <position position="138"/>
    </location>
</feature>
<evidence type="ECO:0000259" key="10">
    <source>
        <dbReference type="Pfam" id="PF01035"/>
    </source>
</evidence>
<keyword evidence="6 9" id="KW-0227">DNA damage</keyword>
<dbReference type="eggNOG" id="COG0350">
    <property type="taxonomic scope" value="Bacteria"/>
</dbReference>
<comment type="subcellular location">
    <subcellularLocation>
        <location evidence="9">Cytoplasm</location>
    </subcellularLocation>
</comment>
<feature type="domain" description="Methylated-DNA-[protein]-cysteine S-methyltransferase DNA binding" evidence="10">
    <location>
        <begin position="87"/>
        <end position="166"/>
    </location>
</feature>
<dbReference type="FunFam" id="1.10.10.10:FF:000214">
    <property type="entry name" value="Methylated-DNA--protein-cysteine methyltransferase"/>
    <property type="match status" value="1"/>
</dbReference>
<protein>
    <recommendedName>
        <fullName evidence="9">Methylated-DNA--protein-cysteine methyltransferase</fullName>
        <ecNumber evidence="9">2.1.1.63</ecNumber>
    </recommendedName>
    <alternativeName>
        <fullName evidence="9">6-O-methylguanine-DNA methyltransferase</fullName>
        <shortName evidence="9">MGMT</shortName>
    </alternativeName>
    <alternativeName>
        <fullName evidence="9">O-6-methylguanine-DNA-alkyltransferase</fullName>
    </alternativeName>
</protein>
<dbReference type="RefSeq" id="WP_015780358.1">
    <property type="nucleotide sequence ID" value="NC_013169.1"/>
</dbReference>
<dbReference type="InterPro" id="IPR023546">
    <property type="entry name" value="MGMT"/>
</dbReference>
<dbReference type="Proteomes" id="UP000006666">
    <property type="component" value="Chromosome"/>
</dbReference>
<evidence type="ECO:0000313" key="12">
    <source>
        <dbReference type="EMBL" id="ACV07432.1"/>
    </source>
</evidence>
<dbReference type="Gene3D" id="3.30.160.70">
    <property type="entry name" value="Methylated DNA-protein cysteine methyltransferase domain"/>
    <property type="match status" value="1"/>
</dbReference>
<dbReference type="HAMAP" id="MF_00772">
    <property type="entry name" value="OGT"/>
    <property type="match status" value="1"/>
</dbReference>
<evidence type="ECO:0000256" key="2">
    <source>
        <dbReference type="ARBA" id="ARBA00008711"/>
    </source>
</evidence>
<comment type="catalytic activity">
    <reaction evidence="8 9">
        <text>a 6-O-methyl-2'-deoxyguanosine in DNA + L-cysteinyl-[protein] = S-methyl-L-cysteinyl-[protein] + a 2'-deoxyguanosine in DNA</text>
        <dbReference type="Rhea" id="RHEA:24000"/>
        <dbReference type="Rhea" id="RHEA-COMP:10131"/>
        <dbReference type="Rhea" id="RHEA-COMP:10132"/>
        <dbReference type="Rhea" id="RHEA-COMP:11367"/>
        <dbReference type="Rhea" id="RHEA-COMP:11368"/>
        <dbReference type="ChEBI" id="CHEBI:29950"/>
        <dbReference type="ChEBI" id="CHEBI:82612"/>
        <dbReference type="ChEBI" id="CHEBI:85445"/>
        <dbReference type="ChEBI" id="CHEBI:85448"/>
        <dbReference type="EC" id="2.1.1.63"/>
    </reaction>
</comment>
<dbReference type="PANTHER" id="PTHR10815:SF5">
    <property type="entry name" value="METHYLATED-DNA--PROTEIN-CYSTEINE METHYLTRANSFERASE"/>
    <property type="match status" value="1"/>
</dbReference>
<evidence type="ECO:0000259" key="11">
    <source>
        <dbReference type="Pfam" id="PF02870"/>
    </source>
</evidence>
<keyword evidence="4 9" id="KW-0489">Methyltransferase</keyword>
<dbReference type="InterPro" id="IPR036217">
    <property type="entry name" value="MethylDNA_cys_MeTrfase_DNAb"/>
</dbReference>
<dbReference type="STRING" id="478801.Ksed_24670"/>
<dbReference type="InterPro" id="IPR001497">
    <property type="entry name" value="MethylDNA_cys_MeTrfase_AS"/>
</dbReference>
<dbReference type="InterPro" id="IPR008332">
    <property type="entry name" value="MethylG_MeTrfase_N"/>
</dbReference>
<dbReference type="EC" id="2.1.1.63" evidence="9"/>
<evidence type="ECO:0000256" key="8">
    <source>
        <dbReference type="ARBA" id="ARBA00049348"/>
    </source>
</evidence>
<dbReference type="GO" id="GO:0005737">
    <property type="term" value="C:cytoplasm"/>
    <property type="evidence" value="ECO:0007669"/>
    <property type="project" value="UniProtKB-SubCell"/>
</dbReference>